<dbReference type="Pfam" id="PF18962">
    <property type="entry name" value="Por_Secre_tail"/>
    <property type="match status" value="1"/>
</dbReference>
<feature type="compositionally biased region" description="Polar residues" evidence="1">
    <location>
        <begin position="1"/>
        <end position="20"/>
    </location>
</feature>
<evidence type="ECO:0000256" key="1">
    <source>
        <dbReference type="SAM" id="MobiDB-lite"/>
    </source>
</evidence>
<protein>
    <submittedName>
        <fullName evidence="3">T9SS C-terminal target domain-containing protein</fullName>
    </submittedName>
</protein>
<organism evidence="3 4">
    <name type="scientific">Candidatus Thermochlorobacter aerophilus</name>
    <dbReference type="NCBI Taxonomy" id="1868324"/>
    <lineage>
        <taxon>Bacteria</taxon>
        <taxon>Pseudomonadati</taxon>
        <taxon>Chlorobiota</taxon>
        <taxon>Chlorobiia</taxon>
        <taxon>Chlorobiales</taxon>
        <taxon>Candidatus Thermochlorobacteriaceae</taxon>
        <taxon>Candidatus Thermochlorobacter</taxon>
    </lineage>
</organism>
<dbReference type="Gene3D" id="2.60.40.4070">
    <property type="match status" value="1"/>
</dbReference>
<dbReference type="EMBL" id="PHFL01000066">
    <property type="protein sequence ID" value="RFM23389.1"/>
    <property type="molecule type" value="Genomic_DNA"/>
</dbReference>
<feature type="region of interest" description="Disordered" evidence="1">
    <location>
        <begin position="1"/>
        <end position="23"/>
    </location>
</feature>
<dbReference type="Proteomes" id="UP000266389">
    <property type="component" value="Unassembled WGS sequence"/>
</dbReference>
<dbReference type="InterPro" id="IPR026444">
    <property type="entry name" value="Secre_tail"/>
</dbReference>
<accession>A0A395LXV6</accession>
<sequence>MTITATRTSGDNLSPGTSAPFTVRPAAPVATKLAVVSISPASPIAGQPFSVTVQAQDASNQPANVSTATGISLSATGSTIGGTTTGTIPAGQNRVTISGVTLSPAATGVTITATRTSGDNLSPGTSAPFTVQPAAPVATKLAVVSISPASPIAGQPFSVTVQAQDASNQPANVSTATGISLSATGSTIGGTTTGTIPAGQNTVTISGVTLSPAATGVTITATRTSGDNLSPGTSAPFTVQAGFSPIYEPFSGTGSLSANPNWTTHRGTAGQIQFLTTASDVGNSLSYPQLAPPQGNRVRTVRGNSEDVNRGFTAVTSGTLYYSALIKILDTLGLPASSDDFGDYFLHFGTTSGSSVSTFFARLHIRKGSSSNTVQVGVANRGSATTVQPTFSTSNLAVNRTHFVVVKYDFATGAASLWVNPTTNFGAATEAGGALTNTAGTTSISQAASICIRQGTRTGNIEIDEIRVGQTWASVTPAPAPATQLFFASVPSAGTATVPLSPPIVVQARRADNSVATNFTGTITLSRATGPGTIGGIVSKAAVNGVATFDSVTLSQAGTYTLTASAPGLSSATTGNITILARASQLAFVNLPTTGIVGRFLPAFRVQARRPDNSVDTSFRGVITIGRLPSASLPDDEAELLNVQTLSGVLSKAAVRGEALFDSVRVDVVGQITLTASATGLPTATSAAINIAAPPATRLRFVNAPTSARQNVVIPTFFVDAVRADNTRDSAFVGNITVSLIGTGAIVGNTTRAAVFGRATFDSLQINAAGNFRLVATSGTLTADTTAPFGVLNVERDQTTTLPKDFALLQNYPNPFNPSTVIVYELPTVSDVVLTVYDMLGREVATLVRQRQAAGRYRATFNAQNLSSGVYLYRLQAGSFVQTRKMMLLK</sequence>
<dbReference type="AlphaFoldDB" id="A0A395LXV6"/>
<name>A0A395LXV6_9BACT</name>
<proteinExistence type="predicted"/>
<evidence type="ECO:0000259" key="2">
    <source>
        <dbReference type="Pfam" id="PF18962"/>
    </source>
</evidence>
<evidence type="ECO:0000313" key="4">
    <source>
        <dbReference type="Proteomes" id="UP000266389"/>
    </source>
</evidence>
<gene>
    <name evidence="3" type="ORF">D0433_11345</name>
</gene>
<comment type="caution">
    <text evidence="3">The sequence shown here is derived from an EMBL/GenBank/DDBJ whole genome shotgun (WGS) entry which is preliminary data.</text>
</comment>
<reference evidence="3 4" key="1">
    <citation type="journal article" date="2011" name="ISME J.">
        <title>Community ecology of hot spring cyanobacterial mats: predominant populations and their functional potential.</title>
        <authorList>
            <person name="Klatt C.G."/>
            <person name="Wood J.M."/>
            <person name="Rusch D.B."/>
            <person name="Bateson M.M."/>
            <person name="Hamamura N."/>
            <person name="Heidelberg J.F."/>
            <person name="Grossman A.R."/>
            <person name="Bhaya D."/>
            <person name="Cohan F.M."/>
            <person name="Kuhl M."/>
            <person name="Bryant D.A."/>
            <person name="Ward D.M."/>
        </authorList>
    </citation>
    <scope>NUCLEOTIDE SEQUENCE [LARGE SCALE GENOMIC DNA]</scope>
    <source>
        <strain evidence="3">OS</strain>
    </source>
</reference>
<dbReference type="NCBIfam" id="TIGR04183">
    <property type="entry name" value="Por_Secre_tail"/>
    <property type="match status" value="1"/>
</dbReference>
<evidence type="ECO:0000313" key="3">
    <source>
        <dbReference type="EMBL" id="RFM23389.1"/>
    </source>
</evidence>
<feature type="domain" description="Secretion system C-terminal sorting" evidence="2">
    <location>
        <begin position="812"/>
        <end position="887"/>
    </location>
</feature>